<comment type="catalytic activity">
    <reaction evidence="3">
        <text>[protein]-peptidylproline (omega=180) = [protein]-peptidylproline (omega=0)</text>
        <dbReference type="Rhea" id="RHEA:16237"/>
        <dbReference type="Rhea" id="RHEA-COMP:10747"/>
        <dbReference type="Rhea" id="RHEA-COMP:10748"/>
        <dbReference type="ChEBI" id="CHEBI:83833"/>
        <dbReference type="ChEBI" id="CHEBI:83834"/>
        <dbReference type="EC" id="5.2.1.8"/>
    </reaction>
</comment>
<dbReference type="SUPFAM" id="SSF50891">
    <property type="entry name" value="Cyclophilin-like"/>
    <property type="match status" value="1"/>
</dbReference>
<dbReference type="InterPro" id="IPR044666">
    <property type="entry name" value="Cyclophilin_A-like"/>
</dbReference>
<reference evidence="6" key="1">
    <citation type="journal article" date="2019" name="Int. J. Syst. Evol. Microbiol.">
        <title>The Global Catalogue of Microorganisms (GCM) 10K type strain sequencing project: providing services to taxonomists for standard genome sequencing and annotation.</title>
        <authorList>
            <consortium name="The Broad Institute Genomics Platform"/>
            <consortium name="The Broad Institute Genome Sequencing Center for Infectious Disease"/>
            <person name="Wu L."/>
            <person name="Ma J."/>
        </authorList>
    </citation>
    <scope>NUCLEOTIDE SEQUENCE [LARGE SCALE GENOMIC DNA]</scope>
    <source>
        <strain evidence="6">KCTC 52487</strain>
    </source>
</reference>
<feature type="signal peptide" evidence="3">
    <location>
        <begin position="1"/>
        <end position="20"/>
    </location>
</feature>
<proteinExistence type="inferred from homology"/>
<dbReference type="Gene3D" id="2.40.100.10">
    <property type="entry name" value="Cyclophilin-like"/>
    <property type="match status" value="1"/>
</dbReference>
<keyword evidence="3" id="KW-0732">Signal</keyword>
<evidence type="ECO:0000256" key="2">
    <source>
        <dbReference type="ARBA" id="ARBA00023235"/>
    </source>
</evidence>
<protein>
    <recommendedName>
        <fullName evidence="3">Peptidyl-prolyl cis-trans isomerase</fullName>
        <shortName evidence="3">PPIase</shortName>
        <ecNumber evidence="3">5.2.1.8</ecNumber>
    </recommendedName>
</protein>
<dbReference type="PROSITE" id="PS50072">
    <property type="entry name" value="CSA_PPIASE_2"/>
    <property type="match status" value="1"/>
</dbReference>
<dbReference type="RefSeq" id="WP_343163792.1">
    <property type="nucleotide sequence ID" value="NZ_JBHRSV010000001.1"/>
</dbReference>
<comment type="function">
    <text evidence="3">PPIases accelerate the folding of proteins. It catalyzes the cis-trans isomerization of proline imidic peptide bonds in oligopeptides.</text>
</comment>
<accession>A0ABV6ZST6</accession>
<feature type="chain" id="PRO_5044965195" description="Peptidyl-prolyl cis-trans isomerase" evidence="3">
    <location>
        <begin position="21"/>
        <end position="202"/>
    </location>
</feature>
<dbReference type="GO" id="GO:0003755">
    <property type="term" value="F:peptidyl-prolyl cis-trans isomerase activity"/>
    <property type="evidence" value="ECO:0007669"/>
    <property type="project" value="UniProtKB-EC"/>
</dbReference>
<evidence type="ECO:0000259" key="4">
    <source>
        <dbReference type="PROSITE" id="PS50072"/>
    </source>
</evidence>
<comment type="similarity">
    <text evidence="3">Belongs to the cyclophilin-type PPIase family.</text>
</comment>
<dbReference type="InterPro" id="IPR029000">
    <property type="entry name" value="Cyclophilin-like_dom_sf"/>
</dbReference>
<dbReference type="PROSITE" id="PS51257">
    <property type="entry name" value="PROKAR_LIPOPROTEIN"/>
    <property type="match status" value="1"/>
</dbReference>
<dbReference type="EC" id="5.2.1.8" evidence="3"/>
<dbReference type="Proteomes" id="UP001595379">
    <property type="component" value="Unassembled WGS sequence"/>
</dbReference>
<evidence type="ECO:0000313" key="5">
    <source>
        <dbReference type="EMBL" id="MFC2924491.1"/>
    </source>
</evidence>
<evidence type="ECO:0000313" key="6">
    <source>
        <dbReference type="Proteomes" id="UP001595379"/>
    </source>
</evidence>
<evidence type="ECO:0000256" key="1">
    <source>
        <dbReference type="ARBA" id="ARBA00023110"/>
    </source>
</evidence>
<dbReference type="PRINTS" id="PR00153">
    <property type="entry name" value="CSAPPISMRASE"/>
</dbReference>
<sequence>MIRILSLCAALALAACGAESPERTVTAVIATEAGDITVELYPDRAPLTVANFIAHAEAGHFDGGRFYRTVRADNDRQEARIDVIQGGVDFDGLPGAEPIAHERTDVTGLTHRRGAISMARDGPGTASTEFFIVITDSFILDAGPDGRHPDGEGFAVFGYVTGGMDAAEAIWSAPTGGDDAPEGFTAQWLDPAVGITGVAVER</sequence>
<name>A0ABV6ZST6_9PROT</name>
<comment type="caution">
    <text evidence="5">The sequence shown here is derived from an EMBL/GenBank/DDBJ whole genome shotgun (WGS) entry which is preliminary data.</text>
</comment>
<evidence type="ECO:0000256" key="3">
    <source>
        <dbReference type="RuleBase" id="RU363019"/>
    </source>
</evidence>
<dbReference type="InterPro" id="IPR002130">
    <property type="entry name" value="Cyclophilin-type_PPIase_dom"/>
</dbReference>
<dbReference type="EMBL" id="JBHRSV010000001">
    <property type="protein sequence ID" value="MFC2924491.1"/>
    <property type="molecule type" value="Genomic_DNA"/>
</dbReference>
<dbReference type="PANTHER" id="PTHR45625:SF4">
    <property type="entry name" value="PEPTIDYLPROLYL ISOMERASE DOMAIN AND WD REPEAT-CONTAINING PROTEIN 1"/>
    <property type="match status" value="1"/>
</dbReference>
<gene>
    <name evidence="5" type="ORF">ACFOOR_00055</name>
</gene>
<dbReference type="PANTHER" id="PTHR45625">
    <property type="entry name" value="PEPTIDYL-PROLYL CIS-TRANS ISOMERASE-RELATED"/>
    <property type="match status" value="1"/>
</dbReference>
<organism evidence="5 6">
    <name type="scientific">Hyphobacterium vulgare</name>
    <dbReference type="NCBI Taxonomy" id="1736751"/>
    <lineage>
        <taxon>Bacteria</taxon>
        <taxon>Pseudomonadati</taxon>
        <taxon>Pseudomonadota</taxon>
        <taxon>Alphaproteobacteria</taxon>
        <taxon>Maricaulales</taxon>
        <taxon>Maricaulaceae</taxon>
        <taxon>Hyphobacterium</taxon>
    </lineage>
</organism>
<dbReference type="CDD" id="cd00317">
    <property type="entry name" value="cyclophilin"/>
    <property type="match status" value="1"/>
</dbReference>
<keyword evidence="2 3" id="KW-0413">Isomerase</keyword>
<keyword evidence="1 3" id="KW-0697">Rotamase</keyword>
<dbReference type="Pfam" id="PF00160">
    <property type="entry name" value="Pro_isomerase"/>
    <property type="match status" value="1"/>
</dbReference>
<feature type="domain" description="PPIase cyclophilin-type" evidence="4">
    <location>
        <begin position="31"/>
        <end position="181"/>
    </location>
</feature>
<keyword evidence="6" id="KW-1185">Reference proteome</keyword>